<keyword evidence="3" id="KW-0560">Oxidoreductase</keyword>
<evidence type="ECO:0000256" key="4">
    <source>
        <dbReference type="ARBA" id="ARBA00023004"/>
    </source>
</evidence>
<dbReference type="PANTHER" id="PTHR47947:SF8">
    <property type="entry name" value="CYTOCHROME P450 82C4-LIKE"/>
    <property type="match status" value="1"/>
</dbReference>
<keyword evidence="6" id="KW-0175">Coiled coil</keyword>
<evidence type="ECO:0000256" key="6">
    <source>
        <dbReference type="SAM" id="Coils"/>
    </source>
</evidence>
<protein>
    <submittedName>
        <fullName evidence="7">Uncharacterized protein</fullName>
    </submittedName>
</protein>
<keyword evidence="2" id="KW-0479">Metal-binding</keyword>
<evidence type="ECO:0000313" key="7">
    <source>
        <dbReference type="EMBL" id="KAK1402067.1"/>
    </source>
</evidence>
<name>A0AAD8JCZ9_9APIA</name>
<organism evidence="7 8">
    <name type="scientific">Heracleum sosnowskyi</name>
    <dbReference type="NCBI Taxonomy" id="360622"/>
    <lineage>
        <taxon>Eukaryota</taxon>
        <taxon>Viridiplantae</taxon>
        <taxon>Streptophyta</taxon>
        <taxon>Embryophyta</taxon>
        <taxon>Tracheophyta</taxon>
        <taxon>Spermatophyta</taxon>
        <taxon>Magnoliopsida</taxon>
        <taxon>eudicotyledons</taxon>
        <taxon>Gunneridae</taxon>
        <taxon>Pentapetalae</taxon>
        <taxon>asterids</taxon>
        <taxon>campanulids</taxon>
        <taxon>Apiales</taxon>
        <taxon>Apiaceae</taxon>
        <taxon>Apioideae</taxon>
        <taxon>apioid superclade</taxon>
        <taxon>Tordylieae</taxon>
        <taxon>Tordyliinae</taxon>
        <taxon>Heracleum</taxon>
    </lineage>
</organism>
<keyword evidence="4" id="KW-0408">Iron</keyword>
<dbReference type="AlphaFoldDB" id="A0AAD8JCZ9"/>
<evidence type="ECO:0000256" key="1">
    <source>
        <dbReference type="ARBA" id="ARBA00022617"/>
    </source>
</evidence>
<dbReference type="Proteomes" id="UP001237642">
    <property type="component" value="Unassembled WGS sequence"/>
</dbReference>
<reference evidence="7" key="1">
    <citation type="submission" date="2023-02" db="EMBL/GenBank/DDBJ databases">
        <title>Genome of toxic invasive species Heracleum sosnowskyi carries increased number of genes despite the absence of recent whole-genome duplications.</title>
        <authorList>
            <person name="Schelkunov M."/>
            <person name="Shtratnikova V."/>
            <person name="Makarenko M."/>
            <person name="Klepikova A."/>
            <person name="Omelchenko D."/>
            <person name="Novikova G."/>
            <person name="Obukhova E."/>
            <person name="Bogdanov V."/>
            <person name="Penin A."/>
            <person name="Logacheva M."/>
        </authorList>
    </citation>
    <scope>NUCLEOTIDE SEQUENCE</scope>
    <source>
        <strain evidence="7">Hsosn_3</strain>
        <tissue evidence="7">Leaf</tissue>
    </source>
</reference>
<proteinExistence type="predicted"/>
<accession>A0AAD8JCZ9</accession>
<reference evidence="7" key="2">
    <citation type="submission" date="2023-05" db="EMBL/GenBank/DDBJ databases">
        <authorList>
            <person name="Schelkunov M.I."/>
        </authorList>
    </citation>
    <scope>NUCLEOTIDE SEQUENCE</scope>
    <source>
        <strain evidence="7">Hsosn_3</strain>
        <tissue evidence="7">Leaf</tissue>
    </source>
</reference>
<comment type="caution">
    <text evidence="7">The sequence shown here is derived from an EMBL/GenBank/DDBJ whole genome shotgun (WGS) entry which is preliminary data.</text>
</comment>
<dbReference type="PANTHER" id="PTHR47947">
    <property type="entry name" value="CYTOCHROME P450 82C3-RELATED"/>
    <property type="match status" value="1"/>
</dbReference>
<keyword evidence="5" id="KW-0503">Monooxygenase</keyword>
<dbReference type="GO" id="GO:0046872">
    <property type="term" value="F:metal ion binding"/>
    <property type="evidence" value="ECO:0007669"/>
    <property type="project" value="UniProtKB-KW"/>
</dbReference>
<keyword evidence="8" id="KW-1185">Reference proteome</keyword>
<dbReference type="EMBL" id="JAUIZM010000001">
    <property type="protein sequence ID" value="KAK1402067.1"/>
    <property type="molecule type" value="Genomic_DNA"/>
</dbReference>
<sequence>MNIVVRIVVEKHHFSTSEESRRFQKPLKDFMHLGKMKKTAKDLDQMLERWMKEHQQERKLLSADELEQDFMHAMLPVMDSDPSAQIFETSIKATCLVILRPD</sequence>
<dbReference type="GO" id="GO:0046246">
    <property type="term" value="P:terpene biosynthetic process"/>
    <property type="evidence" value="ECO:0007669"/>
    <property type="project" value="TreeGrafter"/>
</dbReference>
<dbReference type="InterPro" id="IPR050651">
    <property type="entry name" value="Plant_Cytochrome_P450_Monoox"/>
</dbReference>
<evidence type="ECO:0000256" key="5">
    <source>
        <dbReference type="ARBA" id="ARBA00023033"/>
    </source>
</evidence>
<feature type="coiled-coil region" evidence="6">
    <location>
        <begin position="33"/>
        <end position="60"/>
    </location>
</feature>
<dbReference type="GO" id="GO:0004497">
    <property type="term" value="F:monooxygenase activity"/>
    <property type="evidence" value="ECO:0007669"/>
    <property type="project" value="UniProtKB-KW"/>
</dbReference>
<evidence type="ECO:0000256" key="2">
    <source>
        <dbReference type="ARBA" id="ARBA00022723"/>
    </source>
</evidence>
<gene>
    <name evidence="7" type="ORF">POM88_001672</name>
</gene>
<evidence type="ECO:0000313" key="8">
    <source>
        <dbReference type="Proteomes" id="UP001237642"/>
    </source>
</evidence>
<keyword evidence="1" id="KW-0349">Heme</keyword>
<evidence type="ECO:0000256" key="3">
    <source>
        <dbReference type="ARBA" id="ARBA00023002"/>
    </source>
</evidence>